<protein>
    <submittedName>
        <fullName evidence="1">Uncharacterized protein</fullName>
    </submittedName>
</protein>
<keyword evidence="2" id="KW-1185">Reference proteome</keyword>
<proteinExistence type="predicted"/>
<reference evidence="1" key="2">
    <citation type="submission" date="2025-09" db="UniProtKB">
        <authorList>
            <consortium name="EnsemblPlants"/>
        </authorList>
    </citation>
    <scope>IDENTIFICATION</scope>
</reference>
<evidence type="ECO:0000313" key="2">
    <source>
        <dbReference type="Proteomes" id="UP001732700"/>
    </source>
</evidence>
<dbReference type="Proteomes" id="UP001732700">
    <property type="component" value="Chromosome 1C"/>
</dbReference>
<name>A0ACD5TQZ2_AVESA</name>
<organism evidence="1 2">
    <name type="scientific">Avena sativa</name>
    <name type="common">Oat</name>
    <dbReference type="NCBI Taxonomy" id="4498"/>
    <lineage>
        <taxon>Eukaryota</taxon>
        <taxon>Viridiplantae</taxon>
        <taxon>Streptophyta</taxon>
        <taxon>Embryophyta</taxon>
        <taxon>Tracheophyta</taxon>
        <taxon>Spermatophyta</taxon>
        <taxon>Magnoliopsida</taxon>
        <taxon>Liliopsida</taxon>
        <taxon>Poales</taxon>
        <taxon>Poaceae</taxon>
        <taxon>BOP clade</taxon>
        <taxon>Pooideae</taxon>
        <taxon>Poodae</taxon>
        <taxon>Poeae</taxon>
        <taxon>Poeae Chloroplast Group 1 (Aveneae type)</taxon>
        <taxon>Aveninae</taxon>
        <taxon>Avena</taxon>
    </lineage>
</organism>
<accession>A0ACD5TQZ2</accession>
<sequence length="385" mass="42933">MMGLFFPHAITTSAGAYWRLVRRNLHAQALQPSRLRLLGPARQLARDAIVGSLRGASGGVVTVRPLLGRCLFELLVFMTLGVRLGREELDELQTMHLQILHAVTAFPVFSIFPSITKRLLRKRWAAHVALQERRTEVLLPLIRARARACAGTDKDKPPGYGYVDSLLELRVADEGCRALTEAEILTLCSEFMTAAVDTSVSLMEWIMAELVNHPEVQARVYEEAREKPELSGMPYLKAVVLEGLRLHPGAHLIVPHGVKSDAEIGGYVLPKGAEVNFLVADFGLDETVWPAAREFRPERFLQDSDEVDITGSKEIKMAPFGAGRRMCPGYMLALLHAEYFVGSLVREFQWLPPTQGEDTVDMTEELASIITMKQPLRARIIPRTC</sequence>
<reference evidence="1" key="1">
    <citation type="submission" date="2021-05" db="EMBL/GenBank/DDBJ databases">
        <authorList>
            <person name="Scholz U."/>
            <person name="Mascher M."/>
            <person name="Fiebig A."/>
        </authorList>
    </citation>
    <scope>NUCLEOTIDE SEQUENCE [LARGE SCALE GENOMIC DNA]</scope>
</reference>
<dbReference type="EnsemblPlants" id="AVESA.00010b.r2.1CG0110080.1">
    <property type="protein sequence ID" value="AVESA.00010b.r2.1CG0110080.1.CDS.1"/>
    <property type="gene ID" value="AVESA.00010b.r2.1CG0110080"/>
</dbReference>
<evidence type="ECO:0000313" key="1">
    <source>
        <dbReference type="EnsemblPlants" id="AVESA.00010b.r2.1CG0110080.1.CDS.1"/>
    </source>
</evidence>